<dbReference type="SUPFAM" id="SSF52833">
    <property type="entry name" value="Thioredoxin-like"/>
    <property type="match status" value="1"/>
</dbReference>
<feature type="signal peptide" evidence="3">
    <location>
        <begin position="1"/>
        <end position="24"/>
    </location>
</feature>
<evidence type="ECO:0000259" key="4">
    <source>
        <dbReference type="PROSITE" id="PS51352"/>
    </source>
</evidence>
<dbReference type="CDD" id="cd03011">
    <property type="entry name" value="TlpA_like_ScsD_MtbDsbE"/>
    <property type="match status" value="1"/>
</dbReference>
<name>A0ABS5RKZ1_9MYCO</name>
<dbReference type="InterPro" id="IPR013766">
    <property type="entry name" value="Thioredoxin_domain"/>
</dbReference>
<sequence>MGVLLVTLLTAVLLGGCASGSSQSAGDRLDFTAKTLDGRPFAGESLAGKPAVLWFWAPWCPACQGEAPTVAKVAAANPLVTFVGVGARDELPAMKAFATKYGIDKFTELADTDATVWAKFGVTRQPAYAFLSPDGAVEVVKGSLPEEELTERVAALAQR</sequence>
<feature type="domain" description="Thioredoxin" evidence="4">
    <location>
        <begin position="22"/>
        <end position="158"/>
    </location>
</feature>
<comment type="caution">
    <text evidence="5">The sequence shown here is derived from an EMBL/GenBank/DDBJ whole genome shotgun (WGS) entry which is preliminary data.</text>
</comment>
<dbReference type="Pfam" id="PF08534">
    <property type="entry name" value="Redoxin"/>
    <property type="match status" value="1"/>
</dbReference>
<evidence type="ECO:0000256" key="2">
    <source>
        <dbReference type="ARBA" id="ARBA00022748"/>
    </source>
</evidence>
<feature type="chain" id="PRO_5045560050" evidence="3">
    <location>
        <begin position="25"/>
        <end position="159"/>
    </location>
</feature>
<dbReference type="PROSITE" id="PS51352">
    <property type="entry name" value="THIOREDOXIN_2"/>
    <property type="match status" value="1"/>
</dbReference>
<evidence type="ECO:0000256" key="3">
    <source>
        <dbReference type="SAM" id="SignalP"/>
    </source>
</evidence>
<reference evidence="5 6" key="1">
    <citation type="submission" date="2021-05" db="EMBL/GenBank/DDBJ databases">
        <title>Mycobacterium acidophilum sp. nov., an extremely acid-tolerant member of the genus Mycobacterium.</title>
        <authorList>
            <person name="Xia J."/>
        </authorList>
    </citation>
    <scope>NUCLEOTIDE SEQUENCE [LARGE SCALE GENOMIC DNA]</scope>
    <source>
        <strain evidence="5 6">M1</strain>
    </source>
</reference>
<evidence type="ECO:0000256" key="1">
    <source>
        <dbReference type="ARBA" id="ARBA00004196"/>
    </source>
</evidence>
<proteinExistence type="predicted"/>
<organism evidence="5 6">
    <name type="scientific">Mycolicibacter acidiphilus</name>
    <dbReference type="NCBI Taxonomy" id="2835306"/>
    <lineage>
        <taxon>Bacteria</taxon>
        <taxon>Bacillati</taxon>
        <taxon>Actinomycetota</taxon>
        <taxon>Actinomycetes</taxon>
        <taxon>Mycobacteriales</taxon>
        <taxon>Mycobacteriaceae</taxon>
        <taxon>Mycolicibacter</taxon>
    </lineage>
</organism>
<dbReference type="PROSITE" id="PS00194">
    <property type="entry name" value="THIOREDOXIN_1"/>
    <property type="match status" value="1"/>
</dbReference>
<gene>
    <name evidence="5" type="ORF">KIH27_15330</name>
</gene>
<dbReference type="InterPro" id="IPR013740">
    <property type="entry name" value="Redoxin"/>
</dbReference>
<keyword evidence="3" id="KW-0732">Signal</keyword>
<protein>
    <submittedName>
        <fullName evidence="5">Protein disulfide oxidoreductase</fullName>
    </submittedName>
</protein>
<dbReference type="InterPro" id="IPR050553">
    <property type="entry name" value="Thioredoxin_ResA/DsbE_sf"/>
</dbReference>
<dbReference type="InterPro" id="IPR017937">
    <property type="entry name" value="Thioredoxin_CS"/>
</dbReference>
<evidence type="ECO:0000313" key="6">
    <source>
        <dbReference type="Proteomes" id="UP001519535"/>
    </source>
</evidence>
<keyword evidence="2" id="KW-0201">Cytochrome c-type biogenesis</keyword>
<dbReference type="EMBL" id="JAHCLR010000033">
    <property type="protein sequence ID" value="MBS9534961.1"/>
    <property type="molecule type" value="Genomic_DNA"/>
</dbReference>
<comment type="subcellular location">
    <subcellularLocation>
        <location evidence="1">Cell envelope</location>
    </subcellularLocation>
</comment>
<dbReference type="InterPro" id="IPR036249">
    <property type="entry name" value="Thioredoxin-like_sf"/>
</dbReference>
<dbReference type="Gene3D" id="3.40.30.10">
    <property type="entry name" value="Glutaredoxin"/>
    <property type="match status" value="1"/>
</dbReference>
<keyword evidence="6" id="KW-1185">Reference proteome</keyword>
<dbReference type="PANTHER" id="PTHR42852:SF17">
    <property type="entry name" value="THIOREDOXIN-LIKE PROTEIN HI_1115"/>
    <property type="match status" value="1"/>
</dbReference>
<dbReference type="Proteomes" id="UP001519535">
    <property type="component" value="Unassembled WGS sequence"/>
</dbReference>
<evidence type="ECO:0000313" key="5">
    <source>
        <dbReference type="EMBL" id="MBS9534961.1"/>
    </source>
</evidence>
<accession>A0ABS5RKZ1</accession>
<dbReference type="PANTHER" id="PTHR42852">
    <property type="entry name" value="THIOL:DISULFIDE INTERCHANGE PROTEIN DSBE"/>
    <property type="match status" value="1"/>
</dbReference>